<dbReference type="FunFam" id="1.10.420.10:FF:000006">
    <property type="entry name" value="Peroxidase"/>
    <property type="match status" value="1"/>
</dbReference>
<feature type="binding site" description="axial binding residue" evidence="12">
    <location>
        <position position="137"/>
    </location>
    <ligand>
        <name>heme b</name>
        <dbReference type="ChEBI" id="CHEBI:60344"/>
    </ligand>
    <ligandPart>
        <name>Fe</name>
        <dbReference type="ChEBI" id="CHEBI:18248"/>
    </ligandPart>
</feature>
<dbReference type="PROSITE" id="PS50873">
    <property type="entry name" value="PEROXIDASE_4"/>
    <property type="match status" value="2"/>
</dbReference>
<dbReference type="PRINTS" id="PR00461">
    <property type="entry name" value="PLPEROXIDASE"/>
</dbReference>
<feature type="binding site" evidence="12">
    <location>
        <position position="189"/>
    </location>
    <ligand>
        <name>Ca(2+)</name>
        <dbReference type="ChEBI" id="CHEBI:29108"/>
        <label>2</label>
    </ligand>
</feature>
<keyword evidence="18" id="KW-1185">Reference proteome</keyword>
<keyword evidence="7 12" id="KW-0106">Calcium</keyword>
<feature type="binding site" evidence="12">
    <location>
        <position position="182"/>
    </location>
    <ligand>
        <name>Ca(2+)</name>
        <dbReference type="ChEBI" id="CHEBI:29108"/>
        <label>2</label>
    </ligand>
</feature>
<dbReference type="GO" id="GO:0046872">
    <property type="term" value="F:metal ion binding"/>
    <property type="evidence" value="ECO:0007669"/>
    <property type="project" value="UniProtKB-KW"/>
</dbReference>
<gene>
    <name evidence="17" type="ORF">C3L33_18338</name>
</gene>
<comment type="cofactor">
    <cofactor evidence="12">
        <name>Ca(2+)</name>
        <dbReference type="ChEBI" id="CHEBI:29108"/>
    </cofactor>
    <text evidence="12">Binds 2 calcium ions per subunit.</text>
</comment>
<evidence type="ECO:0000256" key="6">
    <source>
        <dbReference type="ARBA" id="ARBA00022723"/>
    </source>
</evidence>
<feature type="binding site" evidence="12">
    <location>
        <position position="138"/>
    </location>
    <ligand>
        <name>Ca(2+)</name>
        <dbReference type="ChEBI" id="CHEBI:29108"/>
        <label>2</label>
    </ligand>
</feature>
<dbReference type="OrthoDB" id="2113341at2759"/>
<dbReference type="PANTHER" id="PTHR31517">
    <property type="match status" value="1"/>
</dbReference>
<comment type="function">
    <text evidence="2">Removal of H(2)O(2), oxidation of toxic reductants, biosynthesis and degradation of lignin, suberization, auxin catabolism, response to environmental stresses such as wounding, pathogen attack and oxidative stress. These functions might be dependent on each isozyme/isoform in each plant tissue.</text>
</comment>
<keyword evidence="9 12" id="KW-0408">Iron</keyword>
<keyword evidence="4" id="KW-0575">Peroxidase</keyword>
<dbReference type="GO" id="GO:0140825">
    <property type="term" value="F:lactoperoxidase activity"/>
    <property type="evidence" value="ECO:0007669"/>
    <property type="project" value="UniProtKB-EC"/>
</dbReference>
<evidence type="ECO:0000256" key="2">
    <source>
        <dbReference type="ARBA" id="ARBA00002322"/>
    </source>
</evidence>
<sequence length="261" mass="28992">MLLGLQERARRIKMIVDNMFGAVSVVAIMVISGITFGADGITFGADGLRMDYYIMGCPLAEIIVKNTVITALQSDPTLAAGLVRMHFHDCFIEVLSLSLKIAVHDCIHLCLWDAIFFLACNLILAWWTWLNRLVGAHTLGVARCSSFKTRLANVADPNLDSNFAKTLSGTCSRGDNAEQPFDMSRNDFDNDYYNALIRKAGVLTSDQTLYASARTRGIVSGYAFNQAMFFFDFQKAMIKMSLLDVKEGSQGEVRQNCRNIN</sequence>
<evidence type="ECO:0000256" key="7">
    <source>
        <dbReference type="ARBA" id="ARBA00022837"/>
    </source>
</evidence>
<dbReference type="InterPro" id="IPR000823">
    <property type="entry name" value="Peroxidase_pln"/>
</dbReference>
<dbReference type="Pfam" id="PF00141">
    <property type="entry name" value="peroxidase"/>
    <property type="match status" value="1"/>
</dbReference>
<keyword evidence="11" id="KW-0325">Glycoprotein</keyword>
<comment type="catalytic activity">
    <reaction evidence="1">
        <text>2 a phenolic donor + H2O2 = 2 a phenolic radical donor + 2 H2O</text>
        <dbReference type="Rhea" id="RHEA:56136"/>
        <dbReference type="ChEBI" id="CHEBI:15377"/>
        <dbReference type="ChEBI" id="CHEBI:16240"/>
        <dbReference type="ChEBI" id="CHEBI:139520"/>
        <dbReference type="ChEBI" id="CHEBI:139521"/>
        <dbReference type="EC" id="1.11.1.7"/>
    </reaction>
</comment>
<dbReference type="PROSITE" id="PS00436">
    <property type="entry name" value="PEROXIDASE_2"/>
    <property type="match status" value="1"/>
</dbReference>
<comment type="similarity">
    <text evidence="14">Belongs to the peroxidase family.</text>
</comment>
<evidence type="ECO:0000256" key="3">
    <source>
        <dbReference type="ARBA" id="ARBA00012313"/>
    </source>
</evidence>
<keyword evidence="10 13" id="KW-1015">Disulfide bond</keyword>
<feature type="transmembrane region" description="Helical" evidence="15">
    <location>
        <begin position="20"/>
        <end position="45"/>
    </location>
</feature>
<reference evidence="17 18" key="1">
    <citation type="journal article" date="2019" name="Genome Biol. Evol.">
        <title>The Rhododendron genome and chromosomal organization provide insight into shared whole-genome duplications across the heath family (Ericaceae).</title>
        <authorList>
            <person name="Soza V.L."/>
            <person name="Lindsley D."/>
            <person name="Waalkes A."/>
            <person name="Ramage E."/>
            <person name="Patwardhan R.P."/>
            <person name="Burton J.N."/>
            <person name="Adey A."/>
            <person name="Kumar A."/>
            <person name="Qiu R."/>
            <person name="Shendure J."/>
            <person name="Hall B."/>
        </authorList>
    </citation>
    <scope>NUCLEOTIDE SEQUENCE [LARGE SCALE GENOMIC DNA]</scope>
    <source>
        <strain evidence="17">RSF 1966-606</strain>
    </source>
</reference>
<feature type="domain" description="Plant heme peroxidase family profile" evidence="16">
    <location>
        <begin position="133"/>
        <end position="261"/>
    </location>
</feature>
<keyword evidence="6 12" id="KW-0479">Metal-binding</keyword>
<proteinExistence type="inferred from homology"/>
<dbReference type="SUPFAM" id="SSF48113">
    <property type="entry name" value="Heme-dependent peroxidases"/>
    <property type="match status" value="1"/>
</dbReference>
<evidence type="ECO:0000313" key="18">
    <source>
        <dbReference type="Proteomes" id="UP000428333"/>
    </source>
</evidence>
<evidence type="ECO:0000256" key="13">
    <source>
        <dbReference type="PIRSR" id="PIRSR600823-5"/>
    </source>
</evidence>
<dbReference type="GO" id="GO:0020037">
    <property type="term" value="F:heme binding"/>
    <property type="evidence" value="ECO:0007669"/>
    <property type="project" value="InterPro"/>
</dbReference>
<protein>
    <recommendedName>
        <fullName evidence="3">peroxidase</fullName>
        <ecNumber evidence="3">1.11.1.7</ecNumber>
    </recommendedName>
</protein>
<evidence type="ECO:0000313" key="17">
    <source>
        <dbReference type="EMBL" id="KAE9449761.1"/>
    </source>
</evidence>
<evidence type="ECO:0000256" key="10">
    <source>
        <dbReference type="ARBA" id="ARBA00023157"/>
    </source>
</evidence>
<evidence type="ECO:0000256" key="1">
    <source>
        <dbReference type="ARBA" id="ARBA00000189"/>
    </source>
</evidence>
<evidence type="ECO:0000256" key="5">
    <source>
        <dbReference type="ARBA" id="ARBA00022617"/>
    </source>
</evidence>
<evidence type="ECO:0000256" key="11">
    <source>
        <dbReference type="ARBA" id="ARBA00023180"/>
    </source>
</evidence>
<evidence type="ECO:0000256" key="9">
    <source>
        <dbReference type="ARBA" id="ARBA00023004"/>
    </source>
</evidence>
<feature type="transmembrane region" description="Helical" evidence="15">
    <location>
        <begin position="109"/>
        <end position="129"/>
    </location>
</feature>
<evidence type="ECO:0000259" key="16">
    <source>
        <dbReference type="PROSITE" id="PS50873"/>
    </source>
</evidence>
<keyword evidence="8" id="KW-0560">Oxidoreductase</keyword>
<dbReference type="PANTHER" id="PTHR31517:SF48">
    <property type="entry name" value="PEROXIDASE 16-RELATED"/>
    <property type="match status" value="1"/>
</dbReference>
<evidence type="ECO:0000256" key="14">
    <source>
        <dbReference type="RuleBase" id="RU004241"/>
    </source>
</evidence>
<keyword evidence="15" id="KW-0472">Membrane</keyword>
<organism evidence="17 18">
    <name type="scientific">Rhododendron williamsianum</name>
    <dbReference type="NCBI Taxonomy" id="262921"/>
    <lineage>
        <taxon>Eukaryota</taxon>
        <taxon>Viridiplantae</taxon>
        <taxon>Streptophyta</taxon>
        <taxon>Embryophyta</taxon>
        <taxon>Tracheophyta</taxon>
        <taxon>Spermatophyta</taxon>
        <taxon>Magnoliopsida</taxon>
        <taxon>eudicotyledons</taxon>
        <taxon>Gunneridae</taxon>
        <taxon>Pentapetalae</taxon>
        <taxon>asterids</taxon>
        <taxon>Ericales</taxon>
        <taxon>Ericaceae</taxon>
        <taxon>Ericoideae</taxon>
        <taxon>Rhodoreae</taxon>
        <taxon>Rhododendron</taxon>
    </lineage>
</organism>
<dbReference type="GO" id="GO:0006979">
    <property type="term" value="P:response to oxidative stress"/>
    <property type="evidence" value="ECO:0007669"/>
    <property type="project" value="InterPro"/>
</dbReference>
<evidence type="ECO:0000256" key="12">
    <source>
        <dbReference type="PIRSR" id="PIRSR600823-3"/>
    </source>
</evidence>
<name>A0A6A4L1X0_9ERIC</name>
<comment type="caution">
    <text evidence="17">The sequence shown here is derived from an EMBL/GenBank/DDBJ whole genome shotgun (WGS) entry which is preliminary data.</text>
</comment>
<comment type="cofactor">
    <cofactor evidence="12">
        <name>heme b</name>
        <dbReference type="ChEBI" id="CHEBI:60344"/>
    </cofactor>
    <text evidence="12">Binds 1 heme b (iron(II)-protoporphyrin IX) group per subunit.</text>
</comment>
<keyword evidence="15" id="KW-0812">Transmembrane</keyword>
<dbReference type="InterPro" id="IPR002016">
    <property type="entry name" value="Haem_peroxidase"/>
</dbReference>
<dbReference type="EMBL" id="QEFC01003123">
    <property type="protein sequence ID" value="KAE9449761.1"/>
    <property type="molecule type" value="Genomic_DNA"/>
</dbReference>
<dbReference type="AlphaFoldDB" id="A0A6A4L1X0"/>
<accession>A0A6A4L1X0</accession>
<evidence type="ECO:0000256" key="8">
    <source>
        <dbReference type="ARBA" id="ARBA00023002"/>
    </source>
</evidence>
<keyword evidence="5" id="KW-0349">Heme</keyword>
<feature type="domain" description="Plant heme peroxidase family profile" evidence="16">
    <location>
        <begin position="47"/>
        <end position="93"/>
    </location>
</feature>
<dbReference type="EC" id="1.11.1.7" evidence="3"/>
<evidence type="ECO:0000256" key="4">
    <source>
        <dbReference type="ARBA" id="ARBA00022559"/>
    </source>
</evidence>
<dbReference type="Proteomes" id="UP000428333">
    <property type="component" value="Linkage Group LG11"/>
</dbReference>
<feature type="disulfide bond" evidence="13">
    <location>
        <begin position="144"/>
        <end position="171"/>
    </location>
</feature>
<evidence type="ECO:0000256" key="15">
    <source>
        <dbReference type="SAM" id="Phobius"/>
    </source>
</evidence>
<dbReference type="InterPro" id="IPR019794">
    <property type="entry name" value="Peroxidases_AS"/>
</dbReference>
<feature type="non-terminal residue" evidence="17">
    <location>
        <position position="1"/>
    </location>
</feature>
<dbReference type="InterPro" id="IPR010255">
    <property type="entry name" value="Haem_peroxidase_sf"/>
</dbReference>
<keyword evidence="15" id="KW-1133">Transmembrane helix</keyword>
<dbReference type="Gene3D" id="1.10.420.10">
    <property type="entry name" value="Peroxidase, domain 2"/>
    <property type="match status" value="1"/>
</dbReference>
<dbReference type="Gene3D" id="1.10.520.10">
    <property type="match status" value="2"/>
</dbReference>